<comment type="caution">
    <text evidence="7">Lacks conserved residue(s) required for the propagation of feature annotation.</text>
</comment>
<organism evidence="8 9">
    <name type="scientific">Hypothenemus hampei</name>
    <name type="common">Coffee berry borer</name>
    <dbReference type="NCBI Taxonomy" id="57062"/>
    <lineage>
        <taxon>Eukaryota</taxon>
        <taxon>Metazoa</taxon>
        <taxon>Ecdysozoa</taxon>
        <taxon>Arthropoda</taxon>
        <taxon>Hexapoda</taxon>
        <taxon>Insecta</taxon>
        <taxon>Pterygota</taxon>
        <taxon>Neoptera</taxon>
        <taxon>Endopterygota</taxon>
        <taxon>Coleoptera</taxon>
        <taxon>Polyphaga</taxon>
        <taxon>Cucujiformia</taxon>
        <taxon>Curculionidae</taxon>
        <taxon>Scolytinae</taxon>
        <taxon>Hypothenemus</taxon>
    </lineage>
</organism>
<feature type="disulfide bond" evidence="6">
    <location>
        <begin position="149"/>
        <end position="178"/>
    </location>
</feature>
<gene>
    <name evidence="8" type="ORF">ABEB36_013821</name>
</gene>
<keyword evidence="9" id="KW-1185">Reference proteome</keyword>
<dbReference type="PANTHER" id="PTHR19282">
    <property type="entry name" value="TETRASPANIN"/>
    <property type="match status" value="1"/>
</dbReference>
<evidence type="ECO:0000256" key="1">
    <source>
        <dbReference type="ARBA" id="ARBA00004141"/>
    </source>
</evidence>
<keyword evidence="5 7" id="KW-0472">Membrane</keyword>
<evidence type="ECO:0000256" key="3">
    <source>
        <dbReference type="ARBA" id="ARBA00022692"/>
    </source>
</evidence>
<feature type="disulfide bond" evidence="6">
    <location>
        <begin position="150"/>
        <end position="166"/>
    </location>
</feature>
<reference evidence="8 9" key="1">
    <citation type="submission" date="2024-05" db="EMBL/GenBank/DDBJ databases">
        <title>Genetic variation in Jamaican populations of the coffee berry borer (Hypothenemus hampei).</title>
        <authorList>
            <person name="Errbii M."/>
            <person name="Myrie A."/>
        </authorList>
    </citation>
    <scope>NUCLEOTIDE SEQUENCE [LARGE SCALE GENOMIC DNA]</scope>
    <source>
        <strain evidence="8">JA-Hopewell-2020-01-JO</strain>
        <tissue evidence="8">Whole body</tissue>
    </source>
</reference>
<keyword evidence="3 7" id="KW-0812">Transmembrane</keyword>
<feature type="transmembrane region" description="Helical" evidence="7">
    <location>
        <begin position="58"/>
        <end position="80"/>
    </location>
</feature>
<keyword evidence="4 7" id="KW-1133">Transmembrane helix</keyword>
<dbReference type="InterPro" id="IPR018503">
    <property type="entry name" value="Tetraspanin_CS"/>
</dbReference>
<dbReference type="CDD" id="cd03127">
    <property type="entry name" value="tetraspanin_LEL"/>
    <property type="match status" value="1"/>
</dbReference>
<proteinExistence type="inferred from homology"/>
<dbReference type="InterPro" id="IPR018499">
    <property type="entry name" value="Tetraspanin/Peripherin"/>
</dbReference>
<comment type="caution">
    <text evidence="8">The sequence shown here is derived from an EMBL/GenBank/DDBJ whole genome shotgun (WGS) entry which is preliminary data.</text>
</comment>
<dbReference type="PRINTS" id="PR00259">
    <property type="entry name" value="TMFOUR"/>
</dbReference>
<dbReference type="AlphaFoldDB" id="A0ABD1E5D4"/>
<evidence type="ECO:0000256" key="6">
    <source>
        <dbReference type="PIRSR" id="PIRSR002419-1"/>
    </source>
</evidence>
<comment type="similarity">
    <text evidence="2 7">Belongs to the tetraspanin (TM4SF) family.</text>
</comment>
<accession>A0ABD1E5D4</accession>
<dbReference type="SUPFAM" id="SSF48652">
    <property type="entry name" value="Tetraspanin"/>
    <property type="match status" value="1"/>
</dbReference>
<sequence>MGTSNMDGCGYFMKYSLFVVNLIIFIGGVVAAGIGIWTLTDQSFANELLGTNLYSGSAYVLLITGLSVIFISCLGCLGSIKEVRCMLVIYFTALFLIFVTMLIGGIIGYVFKGKVEKTIRLGMERSMSDYGGNRRITEAWDETQIKLKCCGVYSYADWRDKIPESCCKRTSSGQPINCRQIEVKNEFIMHTQGCLTFTKDFVKTHATIIGSAGVVVACFLACKFQTTKPV</sequence>
<feature type="transmembrane region" description="Helical" evidence="7">
    <location>
        <begin position="87"/>
        <end position="111"/>
    </location>
</feature>
<dbReference type="InterPro" id="IPR008952">
    <property type="entry name" value="Tetraspanin_EC2_sf"/>
</dbReference>
<evidence type="ECO:0000313" key="8">
    <source>
        <dbReference type="EMBL" id="KAL1489893.1"/>
    </source>
</evidence>
<evidence type="ECO:0000256" key="4">
    <source>
        <dbReference type="ARBA" id="ARBA00022989"/>
    </source>
</evidence>
<evidence type="ECO:0000256" key="5">
    <source>
        <dbReference type="ARBA" id="ARBA00023136"/>
    </source>
</evidence>
<dbReference type="PANTHER" id="PTHR19282:SF527">
    <property type="entry name" value="TETRASPANIN"/>
    <property type="match status" value="1"/>
</dbReference>
<dbReference type="PIRSF" id="PIRSF002419">
    <property type="entry name" value="Tetraspanin"/>
    <property type="match status" value="1"/>
</dbReference>
<dbReference type="Gene3D" id="1.10.1450.10">
    <property type="entry name" value="Tetraspanin"/>
    <property type="match status" value="1"/>
</dbReference>
<comment type="subcellular location">
    <subcellularLocation>
        <location evidence="1 7">Membrane</location>
        <topology evidence="1 7">Multi-pass membrane protein</topology>
    </subcellularLocation>
</comment>
<protein>
    <recommendedName>
        <fullName evidence="7">Tetraspanin</fullName>
    </recommendedName>
</protein>
<evidence type="ECO:0000313" key="9">
    <source>
        <dbReference type="Proteomes" id="UP001566132"/>
    </source>
</evidence>
<dbReference type="EMBL" id="JBDJPC010000011">
    <property type="protein sequence ID" value="KAL1489893.1"/>
    <property type="molecule type" value="Genomic_DNA"/>
</dbReference>
<evidence type="ECO:0000256" key="2">
    <source>
        <dbReference type="ARBA" id="ARBA00006840"/>
    </source>
</evidence>
<dbReference type="Proteomes" id="UP001566132">
    <property type="component" value="Unassembled WGS sequence"/>
</dbReference>
<keyword evidence="6" id="KW-1015">Disulfide bond</keyword>
<dbReference type="InterPro" id="IPR000301">
    <property type="entry name" value="Tetraspanin_animals"/>
</dbReference>
<feature type="transmembrane region" description="Helical" evidence="7">
    <location>
        <begin position="12"/>
        <end position="38"/>
    </location>
</feature>
<dbReference type="GO" id="GO:0016020">
    <property type="term" value="C:membrane"/>
    <property type="evidence" value="ECO:0007669"/>
    <property type="project" value="UniProtKB-SubCell"/>
</dbReference>
<evidence type="ECO:0000256" key="7">
    <source>
        <dbReference type="RuleBase" id="RU361218"/>
    </source>
</evidence>
<dbReference type="PROSITE" id="PS00421">
    <property type="entry name" value="TM4_1"/>
    <property type="match status" value="1"/>
</dbReference>
<dbReference type="Pfam" id="PF00335">
    <property type="entry name" value="Tetraspanin"/>
    <property type="match status" value="1"/>
</dbReference>
<name>A0ABD1E5D4_HYPHA</name>